<accession>A0A0M7BGI2</accession>
<keyword evidence="1" id="KW-0472">Membrane</keyword>
<dbReference type="InterPro" id="IPR022472">
    <property type="entry name" value="VPLPA-CTERM"/>
</dbReference>
<reference evidence="3 4" key="1">
    <citation type="submission" date="2015-09" db="EMBL/GenBank/DDBJ databases">
        <authorList>
            <person name="Jackson K.R."/>
            <person name="Lunt B.L."/>
            <person name="Fisher J.N.B."/>
            <person name="Gardner A.V."/>
            <person name="Bailey M.E."/>
            <person name="Deus L.M."/>
            <person name="Earl A.S."/>
            <person name="Gibby P.D."/>
            <person name="Hartmann K.A."/>
            <person name="Liu J.E."/>
            <person name="Manci A.M."/>
            <person name="Nielsen D.A."/>
            <person name="Solomon M.B."/>
            <person name="Breakwell D.P."/>
            <person name="Burnett S.H."/>
            <person name="Grose J.H."/>
        </authorList>
    </citation>
    <scope>NUCLEOTIDE SEQUENCE [LARGE SCALE GENOMIC DNA]</scope>
    <source>
        <strain evidence="3 4">CECT 7799</strain>
    </source>
</reference>
<feature type="chain" id="PRO_5005810305" evidence="2">
    <location>
        <begin position="21"/>
        <end position="191"/>
    </location>
</feature>
<dbReference type="Proteomes" id="UP000049455">
    <property type="component" value="Unassembled WGS sequence"/>
</dbReference>
<dbReference type="AlphaFoldDB" id="A0A0M7BGI2"/>
<dbReference type="OrthoDB" id="7874552at2"/>
<dbReference type="RefSeq" id="WP_055664979.1">
    <property type="nucleotide sequence ID" value="NZ_CYPR01000249.1"/>
</dbReference>
<evidence type="ECO:0000313" key="4">
    <source>
        <dbReference type="Proteomes" id="UP000049455"/>
    </source>
</evidence>
<keyword evidence="4" id="KW-1185">Reference proteome</keyword>
<dbReference type="EMBL" id="CYPR01000249">
    <property type="protein sequence ID" value="CUH41013.1"/>
    <property type="molecule type" value="Genomic_DNA"/>
</dbReference>
<evidence type="ECO:0000313" key="3">
    <source>
        <dbReference type="EMBL" id="CUH41013.1"/>
    </source>
</evidence>
<gene>
    <name evidence="3" type="ORF">JSE7799_03754</name>
</gene>
<evidence type="ECO:0000256" key="1">
    <source>
        <dbReference type="SAM" id="Phobius"/>
    </source>
</evidence>
<evidence type="ECO:0000256" key="2">
    <source>
        <dbReference type="SAM" id="SignalP"/>
    </source>
</evidence>
<keyword evidence="1" id="KW-0812">Transmembrane</keyword>
<feature type="transmembrane region" description="Helical" evidence="1">
    <location>
        <begin position="165"/>
        <end position="184"/>
    </location>
</feature>
<feature type="signal peptide" evidence="2">
    <location>
        <begin position="1"/>
        <end position="20"/>
    </location>
</feature>
<dbReference type="NCBIfam" id="TIGR03370">
    <property type="entry name" value="VPLPA-CTERM"/>
    <property type="match status" value="1"/>
</dbReference>
<sequence>MLKSFIYALAGLAIGGAASAATIDYTNSQTNPGGPALSCDAFGLLNASCSITYNQAGLGVKGSPDFQPGQIDGSPIGSSERLTFDFGKDTIWNSITFGRWDNNDDALLTFGNGDTLTYGPGIGATTLALGGVISQTLSVTAKGVFWHDGFGNDSFTVASIDVAPVPLPAAGWMLIAGLGGIAAARRRRTRN</sequence>
<organism evidence="3 4">
    <name type="scientific">Jannaschia seosinensis</name>
    <dbReference type="NCBI Taxonomy" id="313367"/>
    <lineage>
        <taxon>Bacteria</taxon>
        <taxon>Pseudomonadati</taxon>
        <taxon>Pseudomonadota</taxon>
        <taxon>Alphaproteobacteria</taxon>
        <taxon>Rhodobacterales</taxon>
        <taxon>Roseobacteraceae</taxon>
        <taxon>Jannaschia</taxon>
    </lineage>
</organism>
<proteinExistence type="predicted"/>
<name>A0A0M7BGI2_9RHOB</name>
<keyword evidence="2" id="KW-0732">Signal</keyword>
<protein>
    <submittedName>
        <fullName evidence="3">VPLPA-CTERM protein sorting domain protein</fullName>
    </submittedName>
</protein>
<keyword evidence="1" id="KW-1133">Transmembrane helix</keyword>